<dbReference type="EMBL" id="CP076456">
    <property type="protein sequence ID" value="QWQ35774.1"/>
    <property type="molecule type" value="Genomic_DNA"/>
</dbReference>
<evidence type="ECO:0000313" key="6">
    <source>
        <dbReference type="Proteomes" id="UP000680588"/>
    </source>
</evidence>
<dbReference type="Gene3D" id="3.40.190.10">
    <property type="entry name" value="Periplasmic binding protein-like II"/>
    <property type="match status" value="2"/>
</dbReference>
<evidence type="ECO:0000259" key="3">
    <source>
        <dbReference type="SMART" id="SM00062"/>
    </source>
</evidence>
<dbReference type="PROSITE" id="PS51257">
    <property type="entry name" value="PROKAR_LIPOPROTEIN"/>
    <property type="match status" value="1"/>
</dbReference>
<evidence type="ECO:0000256" key="1">
    <source>
        <dbReference type="ARBA" id="ARBA00022729"/>
    </source>
</evidence>
<name>A0A975S5L1_9MICC</name>
<protein>
    <submittedName>
        <fullName evidence="5">Transporter substrate-binding domain-containing protein</fullName>
    </submittedName>
</protein>
<dbReference type="PANTHER" id="PTHR35936">
    <property type="entry name" value="MEMBRANE-BOUND LYTIC MUREIN TRANSGLYCOSYLASE F"/>
    <property type="match status" value="1"/>
</dbReference>
<reference evidence="5" key="1">
    <citation type="submission" date="2021-06" db="EMBL/GenBank/DDBJ databases">
        <title>Novel species in genus Arthrobacter.</title>
        <authorList>
            <person name="Zhang G."/>
        </authorList>
    </citation>
    <scope>NUCLEOTIDE SEQUENCE</scope>
    <source>
        <strain evidence="5">Zg-ZUI122</strain>
    </source>
</reference>
<gene>
    <name evidence="5" type="ORF">KG104_15125</name>
</gene>
<dbReference type="InterPro" id="IPR001320">
    <property type="entry name" value="Iontro_rcpt_C"/>
</dbReference>
<feature type="signal peptide" evidence="2">
    <location>
        <begin position="1"/>
        <end position="24"/>
    </location>
</feature>
<feature type="domain" description="Ionotropic glutamate receptor C-terminal" evidence="4">
    <location>
        <begin position="45"/>
        <end position="262"/>
    </location>
</feature>
<dbReference type="GO" id="GO:0015276">
    <property type="term" value="F:ligand-gated monoatomic ion channel activity"/>
    <property type="evidence" value="ECO:0007669"/>
    <property type="project" value="InterPro"/>
</dbReference>
<organism evidence="5 6">
    <name type="scientific">Arthrobacter sunyaminii</name>
    <dbReference type="NCBI Taxonomy" id="2816859"/>
    <lineage>
        <taxon>Bacteria</taxon>
        <taxon>Bacillati</taxon>
        <taxon>Actinomycetota</taxon>
        <taxon>Actinomycetes</taxon>
        <taxon>Micrococcales</taxon>
        <taxon>Micrococcaceae</taxon>
        <taxon>Arthrobacter</taxon>
    </lineage>
</organism>
<dbReference type="SMART" id="SM00079">
    <property type="entry name" value="PBPe"/>
    <property type="match status" value="1"/>
</dbReference>
<accession>A0A975S5L1</accession>
<proteinExistence type="predicted"/>
<dbReference type="GO" id="GO:0016020">
    <property type="term" value="C:membrane"/>
    <property type="evidence" value="ECO:0007669"/>
    <property type="project" value="InterPro"/>
</dbReference>
<evidence type="ECO:0000259" key="4">
    <source>
        <dbReference type="SMART" id="SM00079"/>
    </source>
</evidence>
<dbReference type="RefSeq" id="WP_104101755.1">
    <property type="nucleotide sequence ID" value="NZ_CP076456.1"/>
</dbReference>
<feature type="chain" id="PRO_5038483669" evidence="2">
    <location>
        <begin position="25"/>
        <end position="262"/>
    </location>
</feature>
<dbReference type="PANTHER" id="PTHR35936:SF19">
    <property type="entry name" value="AMINO-ACID-BINDING PROTEIN YXEM-RELATED"/>
    <property type="match status" value="1"/>
</dbReference>
<sequence>MLNNARRTALATVALTALALTACGGDDSSADGAADSGLGLVSEGTLKVCSEIPYVPFEYVEDGEYTGFDIDLIREIATGMGLETEIQQSAFEAIQGGTAVSAGMCDLSASAVTITPERSENLLFSDPYYDSLQTLMVPEGSDITGIDDLAGKRVGVQQSTTGAAYAQENVEGAEILEYPGDGELFQAIQAGSIDAILQDIAVNTNHTKEGEYDIVEEYETDESYGFATKKENTALIEEVNAQLADLRENGKYTEIYDKYFAE</sequence>
<dbReference type="SMART" id="SM00062">
    <property type="entry name" value="PBPb"/>
    <property type="match status" value="1"/>
</dbReference>
<feature type="domain" description="Solute-binding protein family 3/N-terminal" evidence="3">
    <location>
        <begin position="45"/>
        <end position="262"/>
    </location>
</feature>
<dbReference type="AlphaFoldDB" id="A0A975S5L1"/>
<evidence type="ECO:0000313" key="5">
    <source>
        <dbReference type="EMBL" id="QWQ35774.1"/>
    </source>
</evidence>
<keyword evidence="1 2" id="KW-0732">Signal</keyword>
<evidence type="ECO:0000256" key="2">
    <source>
        <dbReference type="SAM" id="SignalP"/>
    </source>
</evidence>
<dbReference type="Pfam" id="PF00497">
    <property type="entry name" value="SBP_bac_3"/>
    <property type="match status" value="1"/>
</dbReference>
<keyword evidence="6" id="KW-1185">Reference proteome</keyword>
<dbReference type="Proteomes" id="UP000680588">
    <property type="component" value="Chromosome"/>
</dbReference>
<dbReference type="KEGG" id="asun:KG104_15125"/>
<dbReference type="SUPFAM" id="SSF53850">
    <property type="entry name" value="Periplasmic binding protein-like II"/>
    <property type="match status" value="1"/>
</dbReference>
<dbReference type="InterPro" id="IPR001638">
    <property type="entry name" value="Solute-binding_3/MltF_N"/>
</dbReference>